<dbReference type="PROSITE" id="PS51900">
    <property type="entry name" value="CB"/>
    <property type="match status" value="1"/>
</dbReference>
<evidence type="ECO:0000256" key="3">
    <source>
        <dbReference type="ARBA" id="ARBA00023125"/>
    </source>
</evidence>
<dbReference type="Proteomes" id="UP000582837">
    <property type="component" value="Unassembled WGS sequence"/>
</dbReference>
<feature type="domain" description="Tyr recombinase" evidence="6">
    <location>
        <begin position="232"/>
        <end position="434"/>
    </location>
</feature>
<reference evidence="8 9" key="1">
    <citation type="submission" date="2020-08" db="EMBL/GenBank/DDBJ databases">
        <title>Genomic Encyclopedia of Type Strains, Phase IV (KMG-IV): sequencing the most valuable type-strain genomes for metagenomic binning, comparative biology and taxonomic classification.</title>
        <authorList>
            <person name="Goeker M."/>
        </authorList>
    </citation>
    <scope>NUCLEOTIDE SEQUENCE [LARGE SCALE GENOMIC DNA]</scope>
    <source>
        <strain evidence="8 9">DSM 29007</strain>
    </source>
</reference>
<dbReference type="InterPro" id="IPR010998">
    <property type="entry name" value="Integrase_recombinase_N"/>
</dbReference>
<dbReference type="GO" id="GO:0003677">
    <property type="term" value="F:DNA binding"/>
    <property type="evidence" value="ECO:0007669"/>
    <property type="project" value="UniProtKB-UniRule"/>
</dbReference>
<dbReference type="AlphaFoldDB" id="A0A841GMN2"/>
<keyword evidence="9" id="KW-1185">Reference proteome</keyword>
<keyword evidence="3 5" id="KW-0238">DNA-binding</keyword>
<evidence type="ECO:0000313" key="8">
    <source>
        <dbReference type="EMBL" id="MBB6070051.1"/>
    </source>
</evidence>
<comment type="similarity">
    <text evidence="1">Belongs to the 'phage' integrase family.</text>
</comment>
<dbReference type="PANTHER" id="PTHR30349:SF64">
    <property type="entry name" value="PROPHAGE INTEGRASE INTD-RELATED"/>
    <property type="match status" value="1"/>
</dbReference>
<gene>
    <name evidence="8" type="ORF">HNQ61_001668</name>
</gene>
<evidence type="ECO:0000256" key="5">
    <source>
        <dbReference type="PROSITE-ProRule" id="PRU01248"/>
    </source>
</evidence>
<dbReference type="GO" id="GO:0006310">
    <property type="term" value="P:DNA recombination"/>
    <property type="evidence" value="ECO:0007669"/>
    <property type="project" value="UniProtKB-KW"/>
</dbReference>
<dbReference type="InterPro" id="IPR050090">
    <property type="entry name" value="Tyrosine_recombinase_XerCD"/>
</dbReference>
<evidence type="ECO:0000256" key="1">
    <source>
        <dbReference type="ARBA" id="ARBA00008857"/>
    </source>
</evidence>
<dbReference type="InterPro" id="IPR013762">
    <property type="entry name" value="Integrase-like_cat_sf"/>
</dbReference>
<proteinExistence type="inferred from homology"/>
<dbReference type="InterPro" id="IPR002104">
    <property type="entry name" value="Integrase_catalytic"/>
</dbReference>
<accession>A0A841GMN2</accession>
<evidence type="ECO:0000259" key="7">
    <source>
        <dbReference type="PROSITE" id="PS51900"/>
    </source>
</evidence>
<protein>
    <submittedName>
        <fullName evidence="8">Integrase</fullName>
    </submittedName>
</protein>
<evidence type="ECO:0000259" key="6">
    <source>
        <dbReference type="PROSITE" id="PS51898"/>
    </source>
</evidence>
<evidence type="ECO:0000256" key="2">
    <source>
        <dbReference type="ARBA" id="ARBA00022908"/>
    </source>
</evidence>
<dbReference type="PROSITE" id="PS51898">
    <property type="entry name" value="TYR_RECOMBINASE"/>
    <property type="match status" value="1"/>
</dbReference>
<dbReference type="RefSeq" id="WP_170039775.1">
    <property type="nucleotide sequence ID" value="NZ_JABDTL010000002.1"/>
</dbReference>
<dbReference type="InterPro" id="IPR011010">
    <property type="entry name" value="DNA_brk_join_enz"/>
</dbReference>
<dbReference type="GO" id="GO:0015074">
    <property type="term" value="P:DNA integration"/>
    <property type="evidence" value="ECO:0007669"/>
    <property type="project" value="UniProtKB-KW"/>
</dbReference>
<organism evidence="8 9">
    <name type="scientific">Longimicrobium terrae</name>
    <dbReference type="NCBI Taxonomy" id="1639882"/>
    <lineage>
        <taxon>Bacteria</taxon>
        <taxon>Pseudomonadati</taxon>
        <taxon>Gemmatimonadota</taxon>
        <taxon>Longimicrobiia</taxon>
        <taxon>Longimicrobiales</taxon>
        <taxon>Longimicrobiaceae</taxon>
        <taxon>Longimicrobium</taxon>
    </lineage>
</organism>
<dbReference type="Gene3D" id="1.10.443.10">
    <property type="entry name" value="Intergrase catalytic core"/>
    <property type="match status" value="1"/>
</dbReference>
<dbReference type="SUPFAM" id="SSF56349">
    <property type="entry name" value="DNA breaking-rejoining enzymes"/>
    <property type="match status" value="1"/>
</dbReference>
<dbReference type="EMBL" id="JACHIA010000003">
    <property type="protein sequence ID" value="MBB6070051.1"/>
    <property type="molecule type" value="Genomic_DNA"/>
</dbReference>
<keyword evidence="2" id="KW-0229">DNA integration</keyword>
<dbReference type="PANTHER" id="PTHR30349">
    <property type="entry name" value="PHAGE INTEGRASE-RELATED"/>
    <property type="match status" value="1"/>
</dbReference>
<keyword evidence="4" id="KW-0233">DNA recombination</keyword>
<dbReference type="Pfam" id="PF00589">
    <property type="entry name" value="Phage_integrase"/>
    <property type="match status" value="1"/>
</dbReference>
<feature type="domain" description="Core-binding (CB)" evidence="7">
    <location>
        <begin position="102"/>
        <end position="211"/>
    </location>
</feature>
<dbReference type="Gene3D" id="1.10.150.130">
    <property type="match status" value="1"/>
</dbReference>
<dbReference type="InterPro" id="IPR044068">
    <property type="entry name" value="CB"/>
</dbReference>
<evidence type="ECO:0000256" key="4">
    <source>
        <dbReference type="ARBA" id="ARBA00023172"/>
    </source>
</evidence>
<sequence length="440" mass="50755">MARKLLSLREQAKNYHQIRFRTPGWESGRFEMSSGSTDRKVMEAYRSKLQSLYQEGRFDVLAAVKARRISLPTLKQVMDEQGVAGAVAHLKQLEREQEERSVDLAPLLTQYLEDPNRTALDTTLALYKDMIKVFLAYVDTEINGPVDGKKAKQAGQREPVTLRHLTRDWASKWVRYLEQRPSIRYPKKGRLSPKTVVHHRAALSAFASWLVEKGHLEVNPVQSSYRPKLVKEEPTYMTREQWQLFRAESELYDAEREMPRQLPETLFYRWLLATGATTFNEGCRATTRDIHINKSPTSTMVPVWLGGTKTGNRQRTVFIARSLAEELIAYAKKWNRKYNEPVFPFLPWEGQHWFGKVRDRLVKKGHAEFAEFRPYDLRHTYAVHMVQGDPERNVPGVDIVTLARLMGHGDNIQTTMIYARHVGDYAARGCAVLHDTLGLS</sequence>
<name>A0A841GMN2_9BACT</name>
<evidence type="ECO:0000313" key="9">
    <source>
        <dbReference type="Proteomes" id="UP000582837"/>
    </source>
</evidence>
<comment type="caution">
    <text evidence="8">The sequence shown here is derived from an EMBL/GenBank/DDBJ whole genome shotgun (WGS) entry which is preliminary data.</text>
</comment>